<dbReference type="AlphaFoldDB" id="A0AAD1R7R5"/>
<keyword evidence="4" id="KW-1185">Reference proteome</keyword>
<feature type="transmembrane region" description="Helical" evidence="2">
    <location>
        <begin position="59"/>
        <end position="80"/>
    </location>
</feature>
<reference evidence="3" key="1">
    <citation type="submission" date="2022-03" db="EMBL/GenBank/DDBJ databases">
        <authorList>
            <person name="Alioto T."/>
            <person name="Alioto T."/>
            <person name="Gomez Garrido J."/>
        </authorList>
    </citation>
    <scope>NUCLEOTIDE SEQUENCE</scope>
</reference>
<dbReference type="GO" id="GO:0006952">
    <property type="term" value="P:defense response"/>
    <property type="evidence" value="ECO:0007669"/>
    <property type="project" value="TreeGrafter"/>
</dbReference>
<dbReference type="EMBL" id="OW240912">
    <property type="protein sequence ID" value="CAH2225544.1"/>
    <property type="molecule type" value="Genomic_DNA"/>
</dbReference>
<feature type="transmembrane region" description="Helical" evidence="2">
    <location>
        <begin position="17"/>
        <end position="39"/>
    </location>
</feature>
<keyword evidence="2" id="KW-0812">Transmembrane</keyword>
<dbReference type="GO" id="GO:0042554">
    <property type="term" value="P:superoxide anion generation"/>
    <property type="evidence" value="ECO:0007669"/>
    <property type="project" value="TreeGrafter"/>
</dbReference>
<dbReference type="PANTHER" id="PTHR11972:SF206">
    <property type="entry name" value="NADPH OXIDASE 4"/>
    <property type="match status" value="1"/>
</dbReference>
<evidence type="ECO:0000256" key="1">
    <source>
        <dbReference type="ARBA" id="ARBA00023002"/>
    </source>
</evidence>
<sequence length="101" mass="11562">MALHCSSWLYNEGSKHLLLLSWLAINTWLFYKTFILYYRGPQYYYLHQMLGLGLCISRASASVLNLNSSLILLPMCRILLAMLRGSKKLYKLAGLYGAQPV</sequence>
<protein>
    <submittedName>
        <fullName evidence="3">NADPH oxidase 4 isoform X2</fullName>
    </submittedName>
</protein>
<gene>
    <name evidence="3" type="ORF">PECUL_23A048774</name>
</gene>
<keyword evidence="2" id="KW-1133">Transmembrane helix</keyword>
<proteinExistence type="predicted"/>
<evidence type="ECO:0000313" key="3">
    <source>
        <dbReference type="EMBL" id="CAH2225544.1"/>
    </source>
</evidence>
<evidence type="ECO:0000313" key="4">
    <source>
        <dbReference type="Proteomes" id="UP001295444"/>
    </source>
</evidence>
<evidence type="ECO:0000256" key="2">
    <source>
        <dbReference type="SAM" id="Phobius"/>
    </source>
</evidence>
<accession>A0AAD1R7R5</accession>
<organism evidence="3 4">
    <name type="scientific">Pelobates cultripes</name>
    <name type="common">Western spadefoot toad</name>
    <dbReference type="NCBI Taxonomy" id="61616"/>
    <lineage>
        <taxon>Eukaryota</taxon>
        <taxon>Metazoa</taxon>
        <taxon>Chordata</taxon>
        <taxon>Craniata</taxon>
        <taxon>Vertebrata</taxon>
        <taxon>Euteleostomi</taxon>
        <taxon>Amphibia</taxon>
        <taxon>Batrachia</taxon>
        <taxon>Anura</taxon>
        <taxon>Pelobatoidea</taxon>
        <taxon>Pelobatidae</taxon>
        <taxon>Pelobates</taxon>
    </lineage>
</organism>
<name>A0AAD1R7R5_PELCU</name>
<dbReference type="InterPro" id="IPR050369">
    <property type="entry name" value="RBOH/FRE"/>
</dbReference>
<dbReference type="Proteomes" id="UP001295444">
    <property type="component" value="Chromosome 01"/>
</dbReference>
<keyword evidence="2" id="KW-0472">Membrane</keyword>
<dbReference type="PANTHER" id="PTHR11972">
    <property type="entry name" value="NADPH OXIDASE"/>
    <property type="match status" value="1"/>
</dbReference>
<keyword evidence="1" id="KW-0560">Oxidoreductase</keyword>
<dbReference type="GO" id="GO:0016175">
    <property type="term" value="F:superoxide-generating NAD(P)H oxidase activity"/>
    <property type="evidence" value="ECO:0007669"/>
    <property type="project" value="TreeGrafter"/>
</dbReference>
<dbReference type="GO" id="GO:0043020">
    <property type="term" value="C:NADPH oxidase complex"/>
    <property type="evidence" value="ECO:0007669"/>
    <property type="project" value="TreeGrafter"/>
</dbReference>